<dbReference type="SUPFAM" id="SSF52540">
    <property type="entry name" value="P-loop containing nucleoside triphosphate hydrolases"/>
    <property type="match status" value="1"/>
</dbReference>
<dbReference type="Proteomes" id="UP001215712">
    <property type="component" value="Unassembled WGS sequence"/>
</dbReference>
<reference evidence="3" key="1">
    <citation type="journal article" date="2023" name="IMA Fungus">
        <title>Comparative genomic study of the Penicillium genus elucidates a diverse pangenome and 15 lateral gene transfer events.</title>
        <authorList>
            <person name="Petersen C."/>
            <person name="Sorensen T."/>
            <person name="Nielsen M.R."/>
            <person name="Sondergaard T.E."/>
            <person name="Sorensen J.L."/>
            <person name="Fitzpatrick D.A."/>
            <person name="Frisvad J.C."/>
            <person name="Nielsen K.L."/>
        </authorList>
    </citation>
    <scope>NUCLEOTIDE SEQUENCE</scope>
    <source>
        <strain evidence="3">IBT 17514</strain>
    </source>
</reference>
<keyword evidence="4" id="KW-1185">Reference proteome</keyword>
<name>A0AAD6MUX7_9EURO</name>
<dbReference type="PANTHER" id="PTHR10039:SF14">
    <property type="entry name" value="NACHT DOMAIN-CONTAINING PROTEIN"/>
    <property type="match status" value="1"/>
</dbReference>
<evidence type="ECO:0000259" key="2">
    <source>
        <dbReference type="PROSITE" id="PS50837"/>
    </source>
</evidence>
<dbReference type="InterPro" id="IPR031359">
    <property type="entry name" value="NACHT_N"/>
</dbReference>
<dbReference type="Gene3D" id="3.40.50.300">
    <property type="entry name" value="P-loop containing nucleotide triphosphate hydrolases"/>
    <property type="match status" value="1"/>
</dbReference>
<evidence type="ECO:0000313" key="3">
    <source>
        <dbReference type="EMBL" id="KAJ5719950.1"/>
    </source>
</evidence>
<keyword evidence="1" id="KW-0677">Repeat</keyword>
<reference evidence="3" key="2">
    <citation type="submission" date="2023-01" db="EMBL/GenBank/DDBJ databases">
        <authorList>
            <person name="Petersen C."/>
        </authorList>
    </citation>
    <scope>NUCLEOTIDE SEQUENCE</scope>
    <source>
        <strain evidence="3">IBT 17514</strain>
    </source>
</reference>
<evidence type="ECO:0000256" key="1">
    <source>
        <dbReference type="ARBA" id="ARBA00022737"/>
    </source>
</evidence>
<protein>
    <submittedName>
        <fullName evidence="3">NACHT-domain-containing protein</fullName>
    </submittedName>
</protein>
<comment type="caution">
    <text evidence="3">The sequence shown here is derived from an EMBL/GenBank/DDBJ whole genome shotgun (WGS) entry which is preliminary data.</text>
</comment>
<dbReference type="InterPro" id="IPR056884">
    <property type="entry name" value="NPHP3-like_N"/>
</dbReference>
<dbReference type="PANTHER" id="PTHR10039">
    <property type="entry name" value="AMELOGENIN"/>
    <property type="match status" value="1"/>
</dbReference>
<sequence>MKDNKLSTTVLGHKIILDDALASTAKAVDWAAEYVNDAVQDVPYGPAVMAGISLLLPLLRNPAMVEEANREGLVYVTSQMKFYNAMETQLLIIHPATRFDLLERLEELYCLVIEFQMESVIRFYRKRTKNYLNAIVDCDHWEEKRSHIEKEEHSMQRKLETTLSLEKSRYLKELLQEAKESRQDLTKIVLSILDVTQRMERRLSTSEHRECVKELGASDPCDDKTRIEEQKGGLIWDEPSFKWILDNPDYQRWLESDQDHLFWIKGDPGKGKTMLMCGIINELIKSVREKGNVVYFFCQESDRRINSAASVARGLIYMLVKQQRAMFPHLQQPFNDSKRFDDANAWTALCKILKAILDDPNLDTTYIVIDGLDECVDNLNGLLDLIACSSCRNPKVKWIVSSRNWVHMKKKRNQPISPSVLSLDLNTQEVRNAVERFIKLRVQDLPFKESTRSIISHNLSERAEDTFLWAALVCLELENVKDLEAQEISSKFPNDLNSLYNLMVKKIDQLRPHRKATCYQILSIVSLAYHPLTLSQLAILSDFKSVIPDEGDIKDILEECGSFLAQQEERPVYFVHQTAKEFMLKERHDEMFETGEENRHHSLFSQSMKAISTKLRRDVCDLKDPGYSIGETELPKSRELAAIKYSCLYWVDHLIAGGPYEEDLEEDGLIDKFLKQDYLHWLEALSLLRSVSLGVSMMLKLESFLTVSQKPW</sequence>
<accession>A0AAD6MUX7</accession>
<evidence type="ECO:0000313" key="4">
    <source>
        <dbReference type="Proteomes" id="UP001215712"/>
    </source>
</evidence>
<dbReference type="EMBL" id="JAQJAN010000009">
    <property type="protein sequence ID" value="KAJ5719950.1"/>
    <property type="molecule type" value="Genomic_DNA"/>
</dbReference>
<dbReference type="Pfam" id="PF17100">
    <property type="entry name" value="NACHT_N"/>
    <property type="match status" value="1"/>
</dbReference>
<dbReference type="InterPro" id="IPR007111">
    <property type="entry name" value="NACHT_NTPase"/>
</dbReference>
<dbReference type="InterPro" id="IPR027417">
    <property type="entry name" value="P-loop_NTPase"/>
</dbReference>
<feature type="domain" description="NACHT" evidence="2">
    <location>
        <begin position="260"/>
        <end position="403"/>
    </location>
</feature>
<dbReference type="Pfam" id="PF24883">
    <property type="entry name" value="NPHP3_N"/>
    <property type="match status" value="1"/>
</dbReference>
<proteinExistence type="predicted"/>
<dbReference type="PROSITE" id="PS50837">
    <property type="entry name" value="NACHT"/>
    <property type="match status" value="1"/>
</dbReference>
<dbReference type="AlphaFoldDB" id="A0AAD6MUX7"/>
<organism evidence="3 4">
    <name type="scientific">Penicillium malachiteum</name>
    <dbReference type="NCBI Taxonomy" id="1324776"/>
    <lineage>
        <taxon>Eukaryota</taxon>
        <taxon>Fungi</taxon>
        <taxon>Dikarya</taxon>
        <taxon>Ascomycota</taxon>
        <taxon>Pezizomycotina</taxon>
        <taxon>Eurotiomycetes</taxon>
        <taxon>Eurotiomycetidae</taxon>
        <taxon>Eurotiales</taxon>
        <taxon>Aspergillaceae</taxon>
        <taxon>Penicillium</taxon>
    </lineage>
</organism>
<gene>
    <name evidence="3" type="ORF">N7493_006828</name>
</gene>